<evidence type="ECO:0000313" key="3">
    <source>
        <dbReference type="Proteomes" id="UP001223214"/>
    </source>
</evidence>
<dbReference type="Proteomes" id="UP001223214">
    <property type="component" value="Unassembled WGS sequence"/>
</dbReference>
<dbReference type="EMBL" id="JASSOM010000061">
    <property type="protein sequence ID" value="MDK9364727.1"/>
    <property type="molecule type" value="Genomic_DNA"/>
</dbReference>
<proteinExistence type="predicted"/>
<name>A0AAP4D7C1_9ENTR</name>
<organism evidence="2 3">
    <name type="scientific">Lelliottia wanjuensis</name>
    <dbReference type="NCBI Taxonomy" id="3050585"/>
    <lineage>
        <taxon>Bacteria</taxon>
        <taxon>Pseudomonadati</taxon>
        <taxon>Pseudomonadota</taxon>
        <taxon>Gammaproteobacteria</taxon>
        <taxon>Enterobacterales</taxon>
        <taxon>Enterobacteriaceae</taxon>
        <taxon>Lelliottia</taxon>
    </lineage>
</organism>
<reference evidence="2 3" key="1">
    <citation type="submission" date="2023-06" db="EMBL/GenBank/DDBJ databases">
        <title>Identification and characterization of antibiotic-resistant Gram-negative bacteria.</title>
        <authorList>
            <person name="Cho G.-S."/>
            <person name="Lee J."/>
            <person name="Tai E."/>
            <person name="Jeong S."/>
            <person name="Kim I."/>
            <person name="Kim B.-E."/>
            <person name="Jeong M.-I."/>
            <person name="Oh K.-K."/>
            <person name="Franz C.M.A.P."/>
        </authorList>
    </citation>
    <scope>NUCLEOTIDE SEQUENCE [LARGE SCALE GENOMIC DNA]</scope>
    <source>
        <strain evidence="2 3">V106_12</strain>
    </source>
</reference>
<keyword evidence="3" id="KW-1185">Reference proteome</keyword>
<accession>A0AAP4D7C1</accession>
<sequence>MKTRPFLMVLLATCCVFMTGSVMAKSNNVSDATVKENIITESIASYPSVCACPFNRARNGSSCGRRSAWSKAGGYAPICYKNEVTDEMVKQWREQNES</sequence>
<gene>
    <name evidence="2" type="ORF">QQF32_16135</name>
</gene>
<evidence type="ECO:0000256" key="1">
    <source>
        <dbReference type="SAM" id="SignalP"/>
    </source>
</evidence>
<feature type="chain" id="PRO_5043019033" evidence="1">
    <location>
        <begin position="25"/>
        <end position="98"/>
    </location>
</feature>
<evidence type="ECO:0000313" key="2">
    <source>
        <dbReference type="EMBL" id="MDK9364727.1"/>
    </source>
</evidence>
<dbReference type="RefSeq" id="WP_285149880.1">
    <property type="nucleotide sequence ID" value="NZ_JASSOM010000061.1"/>
</dbReference>
<feature type="signal peptide" evidence="1">
    <location>
        <begin position="1"/>
        <end position="24"/>
    </location>
</feature>
<dbReference type="GeneID" id="97186375"/>
<keyword evidence="1" id="KW-0732">Signal</keyword>
<comment type="caution">
    <text evidence="2">The sequence shown here is derived from an EMBL/GenBank/DDBJ whole genome shotgun (WGS) entry which is preliminary data.</text>
</comment>
<dbReference type="AlphaFoldDB" id="A0AAP4D7C1"/>
<protein>
    <submittedName>
        <fullName evidence="2">Uncharacterized protein</fullName>
    </submittedName>
</protein>